<dbReference type="SUPFAM" id="SSF52279">
    <property type="entry name" value="Beta-D-glucan exohydrolase, C-terminal domain"/>
    <property type="match status" value="1"/>
</dbReference>
<dbReference type="PRINTS" id="PR00133">
    <property type="entry name" value="GLHYDRLASE3"/>
</dbReference>
<dbReference type="InterPro" id="IPR002772">
    <property type="entry name" value="Glyco_hydro_3_C"/>
</dbReference>
<dbReference type="Gene3D" id="3.90.182.10">
    <property type="entry name" value="Toxin - Anthrax Protective Antigen,domain 1"/>
    <property type="match status" value="1"/>
</dbReference>
<dbReference type="GO" id="GO:0008422">
    <property type="term" value="F:beta-glucosidase activity"/>
    <property type="evidence" value="ECO:0007669"/>
    <property type="project" value="UniProtKB-ARBA"/>
</dbReference>
<dbReference type="PANTHER" id="PTHR42715:SF10">
    <property type="entry name" value="BETA-GLUCOSIDASE"/>
    <property type="match status" value="1"/>
</dbReference>
<dbReference type="InterPro" id="IPR011658">
    <property type="entry name" value="PA14_dom"/>
</dbReference>
<dbReference type="HOGENOM" id="CLU_004542_5_1_0"/>
<dbReference type="InterPro" id="IPR013783">
    <property type="entry name" value="Ig-like_fold"/>
</dbReference>
<dbReference type="Gene3D" id="3.40.50.1700">
    <property type="entry name" value="Glycoside hydrolase family 3 C-terminal domain"/>
    <property type="match status" value="1"/>
</dbReference>
<dbReference type="PANTHER" id="PTHR42715">
    <property type="entry name" value="BETA-GLUCOSIDASE"/>
    <property type="match status" value="1"/>
</dbReference>
<feature type="domain" description="PA14" evidence="4">
    <location>
        <begin position="473"/>
        <end position="613"/>
    </location>
</feature>
<proteinExistence type="inferred from homology"/>
<comment type="similarity">
    <text evidence="1">Belongs to the glycosyl hydrolase 3 family.</text>
</comment>
<keyword evidence="2 5" id="KW-0378">Hydrolase</keyword>
<dbReference type="Pfam" id="PF07691">
    <property type="entry name" value="PA14"/>
    <property type="match status" value="1"/>
</dbReference>
<dbReference type="Pfam" id="PF01915">
    <property type="entry name" value="Glyco_hydro_3_C"/>
    <property type="match status" value="1"/>
</dbReference>
<dbReference type="Gene3D" id="3.20.20.300">
    <property type="entry name" value="Glycoside hydrolase, family 3, N-terminal domain"/>
    <property type="match status" value="1"/>
</dbReference>
<reference evidence="5 6" key="1">
    <citation type="journal article" date="2014" name="Genome Announc.">
        <title>Genome Sequence and Methylome of Soil Bacterium Gemmatirosa kalamazoonensis KBS708T, a Member of the Rarely Cultivated Gemmatimonadetes Phylum.</title>
        <authorList>
            <person name="Debruyn J.M."/>
            <person name="Radosevich M."/>
            <person name="Wommack K.E."/>
            <person name="Polson S.W."/>
            <person name="Hauser L.J."/>
            <person name="Fawaz M.N."/>
            <person name="Korlach J."/>
            <person name="Tsai Y.C."/>
        </authorList>
    </citation>
    <scope>NUCLEOTIDE SEQUENCE [LARGE SCALE GENOMIC DNA]</scope>
    <source>
        <strain evidence="5 6">KBS708</strain>
        <plasmid evidence="6">Plasmid 2</plasmid>
    </source>
</reference>
<keyword evidence="3" id="KW-0732">Signal</keyword>
<sequence>MNTYVVRTLGVPVAARATAAALLLAGARGAAAQAPYRNAALPVEARVRDLLGRMTVEEKFWQLFMLPGSRADPTHDYSHGVFGLQDRRAADPRRDAIAYDALQHYFVDSTRLGIPMLAFEEGVHGVMRRGATVFPAAIALAATFDTARVGAVAAAIAGEARSRGIRQLLAPVINIATDVRWGRVEETYGEDPYLTSVMGRTYVRALERHGVIATPKHFVANVGAGGRDSYPIDASPRALGGLHFPPFRAAIQDAGAGSVMTAYNSVDGVPASQNGALLNGTLRRDWGFRGFVISDQSAVGGAVALHRTEASTATATRHALEAGLDVIFQSSYPEHRPYLAAVRGGTIAAAAIDSAVARVLRAKFALGLFERPYVDPDSARMPDDAARALARDAARASLVLLRNEHATLPLRPDVPDVAVVGIDASEPRLGGYTIDSARGVSILDGLRARLGDRVRYAPGPGRTSETFVVVGREAFDTLQGEYFDNIALAGTPRVVRRDAQIDFRWTFNAPAPGIANDWYSVRWTGRLRAPAGGVRRLGVEGSDGYRLWVDGALVIDDWRKQSSRATLVPAVLAAGTTHDVRLEFHEGAGNARVRLVWDAGVPNDRDARIDSAVALARRSAVAVVVAGIEEGEFRDRASLALPGRQEELIRRVAATGTPTAVVLVGGSAITMSRWIDSVGAVLMAWYPGAEGGHAVADVLLGDAAPGGRLPVTFPIAEGQLPLSYYHEPTGRGDDYVDLTGAPAFPFGFGTSYTTFAYDSLRIEPTAVPNEGRVAVSFRVRNTGRRAGDEVPQLYVRAVVSSVARPVLALQGFARVSLAAGEARTVTIPLDARALRAVDARGRWIVEPGMYRLLVGASSRDIRLRGEVQVRP</sequence>
<keyword evidence="5" id="KW-0614">Plasmid</keyword>
<dbReference type="SUPFAM" id="SSF56988">
    <property type="entry name" value="Anthrax protective antigen"/>
    <property type="match status" value="1"/>
</dbReference>
<evidence type="ECO:0000313" key="6">
    <source>
        <dbReference type="Proteomes" id="UP000019151"/>
    </source>
</evidence>
<dbReference type="InterPro" id="IPR050288">
    <property type="entry name" value="Cellulose_deg_GH3"/>
</dbReference>
<gene>
    <name evidence="5" type="ORF">J421_5880</name>
</gene>
<dbReference type="Gene3D" id="2.60.40.10">
    <property type="entry name" value="Immunoglobulins"/>
    <property type="match status" value="1"/>
</dbReference>
<dbReference type="SUPFAM" id="SSF51445">
    <property type="entry name" value="(Trans)glycosidases"/>
    <property type="match status" value="1"/>
</dbReference>
<dbReference type="PROSITE" id="PS51820">
    <property type="entry name" value="PA14"/>
    <property type="match status" value="1"/>
</dbReference>
<evidence type="ECO:0000259" key="4">
    <source>
        <dbReference type="PROSITE" id="PS51820"/>
    </source>
</evidence>
<dbReference type="Pfam" id="PF14310">
    <property type="entry name" value="Fn3-like"/>
    <property type="match status" value="1"/>
</dbReference>
<dbReference type="EMBL" id="CP007130">
    <property type="protein sequence ID" value="AHG93415.1"/>
    <property type="molecule type" value="Genomic_DNA"/>
</dbReference>
<dbReference type="GO" id="GO:0005975">
    <property type="term" value="P:carbohydrate metabolic process"/>
    <property type="evidence" value="ECO:0007669"/>
    <property type="project" value="InterPro"/>
</dbReference>
<feature type="signal peptide" evidence="3">
    <location>
        <begin position="1"/>
        <end position="32"/>
    </location>
</feature>
<dbReference type="SMART" id="SM01217">
    <property type="entry name" value="Fn3_like"/>
    <property type="match status" value="1"/>
</dbReference>
<dbReference type="InterPro" id="IPR017853">
    <property type="entry name" value="GH"/>
</dbReference>
<dbReference type="PATRIC" id="fig|861299.3.peg.5926"/>
<name>W0RSX4_9BACT</name>
<dbReference type="InterPro" id="IPR036962">
    <property type="entry name" value="Glyco_hydro_3_N_sf"/>
</dbReference>
<dbReference type="AlphaFoldDB" id="W0RSX4"/>
<dbReference type="InParanoid" id="W0RSX4"/>
<geneLocation type="plasmid" evidence="5 6">
    <name>2</name>
</geneLocation>
<dbReference type="KEGG" id="gba:J421_5880"/>
<accession>W0RSX4</accession>
<evidence type="ECO:0000256" key="2">
    <source>
        <dbReference type="ARBA" id="ARBA00022801"/>
    </source>
</evidence>
<dbReference type="eggNOG" id="COG1472">
    <property type="taxonomic scope" value="Bacteria"/>
</dbReference>
<evidence type="ECO:0000256" key="3">
    <source>
        <dbReference type="SAM" id="SignalP"/>
    </source>
</evidence>
<protein>
    <submittedName>
        <fullName evidence="5">Glycoside hydrolase family 3 domain protein</fullName>
    </submittedName>
</protein>
<dbReference type="InterPro" id="IPR026891">
    <property type="entry name" value="Fn3-like"/>
</dbReference>
<feature type="chain" id="PRO_5004795386" evidence="3">
    <location>
        <begin position="33"/>
        <end position="871"/>
    </location>
</feature>
<evidence type="ECO:0000313" key="5">
    <source>
        <dbReference type="EMBL" id="AHG93415.1"/>
    </source>
</evidence>
<organism evidence="5 6">
    <name type="scientific">Gemmatirosa kalamazoonensis</name>
    <dbReference type="NCBI Taxonomy" id="861299"/>
    <lineage>
        <taxon>Bacteria</taxon>
        <taxon>Pseudomonadati</taxon>
        <taxon>Gemmatimonadota</taxon>
        <taxon>Gemmatimonadia</taxon>
        <taxon>Gemmatimonadales</taxon>
        <taxon>Gemmatimonadaceae</taxon>
        <taxon>Gemmatirosa</taxon>
    </lineage>
</organism>
<dbReference type="InterPro" id="IPR037524">
    <property type="entry name" value="PA14/GLEYA"/>
</dbReference>
<dbReference type="Proteomes" id="UP000019151">
    <property type="component" value="Plasmid 2"/>
</dbReference>
<dbReference type="InterPro" id="IPR001764">
    <property type="entry name" value="Glyco_hydro_3_N"/>
</dbReference>
<dbReference type="InterPro" id="IPR036881">
    <property type="entry name" value="Glyco_hydro_3_C_sf"/>
</dbReference>
<keyword evidence="6" id="KW-1185">Reference proteome</keyword>
<evidence type="ECO:0000256" key="1">
    <source>
        <dbReference type="ARBA" id="ARBA00005336"/>
    </source>
</evidence>
<dbReference type="FunFam" id="2.60.40.10:FF:000495">
    <property type="entry name" value="Periplasmic beta-glucosidase"/>
    <property type="match status" value="1"/>
</dbReference>
<dbReference type="SMART" id="SM00758">
    <property type="entry name" value="PA14"/>
    <property type="match status" value="1"/>
</dbReference>
<dbReference type="Pfam" id="PF00933">
    <property type="entry name" value="Glyco_hydro_3"/>
    <property type="match status" value="1"/>
</dbReference>